<name>A0AA39DY49_VITRO</name>
<dbReference type="Gene3D" id="3.40.50.1580">
    <property type="entry name" value="Nucleoside phosphorylase domain"/>
    <property type="match status" value="1"/>
</dbReference>
<dbReference type="EMBL" id="JARBHA010000004">
    <property type="protein sequence ID" value="KAJ9702326.1"/>
    <property type="molecule type" value="Genomic_DNA"/>
</dbReference>
<accession>A0AA39DY49</accession>
<feature type="signal peptide" evidence="1">
    <location>
        <begin position="1"/>
        <end position="19"/>
    </location>
</feature>
<organism evidence="3 4">
    <name type="scientific">Vitis rotundifolia</name>
    <name type="common">Muscadine grape</name>
    <dbReference type="NCBI Taxonomy" id="103349"/>
    <lineage>
        <taxon>Eukaryota</taxon>
        <taxon>Viridiplantae</taxon>
        <taxon>Streptophyta</taxon>
        <taxon>Embryophyta</taxon>
        <taxon>Tracheophyta</taxon>
        <taxon>Spermatophyta</taxon>
        <taxon>Magnoliopsida</taxon>
        <taxon>eudicotyledons</taxon>
        <taxon>Gunneridae</taxon>
        <taxon>Pentapetalae</taxon>
        <taxon>rosids</taxon>
        <taxon>Vitales</taxon>
        <taxon>Vitaceae</taxon>
        <taxon>Viteae</taxon>
        <taxon>Vitis</taxon>
    </lineage>
</organism>
<protein>
    <recommendedName>
        <fullName evidence="2">Nucleoside phosphorylase domain-containing protein</fullName>
    </recommendedName>
</protein>
<dbReference type="Proteomes" id="UP001168098">
    <property type="component" value="Unassembled WGS sequence"/>
</dbReference>
<dbReference type="AlphaFoldDB" id="A0AA39DY49"/>
<feature type="domain" description="Nucleoside phosphorylase" evidence="2">
    <location>
        <begin position="46"/>
        <end position="143"/>
    </location>
</feature>
<proteinExistence type="predicted"/>
<evidence type="ECO:0000256" key="1">
    <source>
        <dbReference type="SAM" id="SignalP"/>
    </source>
</evidence>
<feature type="chain" id="PRO_5041240145" description="Nucleoside phosphorylase domain-containing protein" evidence="1">
    <location>
        <begin position="20"/>
        <end position="300"/>
    </location>
</feature>
<keyword evidence="1" id="KW-0732">Signal</keyword>
<dbReference type="PANTHER" id="PTHR21234">
    <property type="entry name" value="PURINE NUCLEOSIDE PHOSPHORYLASE"/>
    <property type="match status" value="1"/>
</dbReference>
<evidence type="ECO:0000313" key="4">
    <source>
        <dbReference type="Proteomes" id="UP001168098"/>
    </source>
</evidence>
<dbReference type="SUPFAM" id="SSF53167">
    <property type="entry name" value="Purine and uridine phosphorylases"/>
    <property type="match status" value="1"/>
</dbReference>
<sequence length="300" mass="34098">MRNYEVVVMLLCAAMIMHAQEGNGALIREETQEMIDEANRNGPYLGLVIPNLFEMNPLLQSPNYTASNLTIDFAGRRFRFGTIADKKVILVMTGLSMINAGITTQLLLSTFDIEGVVHYGIAGNANPSLNIGDVTIPQYWAHTALWNWQRYGDGPEDELALEENGDYTREIGYLKFANYTVNVSSSSSYDNLLNNVWYQPEEVFPVDGTPEEREHAFWVPVDSLYFQLSQNLLVRSFLPHKTRELSFFYLSYVWFSGFGAGGVCELNHMFDRDTKGGECIERNKRKHLSRQCGLPCLHIR</sequence>
<dbReference type="PANTHER" id="PTHR21234:SF19">
    <property type="entry name" value="BARK STORAGE PROTEIN B-LIKE"/>
    <property type="match status" value="1"/>
</dbReference>
<reference evidence="3 4" key="1">
    <citation type="journal article" date="2023" name="BMC Biotechnol.">
        <title>Vitis rotundifolia cv Carlos genome sequencing.</title>
        <authorList>
            <person name="Huff M."/>
            <person name="Hulse-Kemp A."/>
            <person name="Scheffler B."/>
            <person name="Youngblood R."/>
            <person name="Simpson S."/>
            <person name="Babiker E."/>
            <person name="Staton M."/>
        </authorList>
    </citation>
    <scope>NUCLEOTIDE SEQUENCE [LARGE SCALE GENOMIC DNA]</scope>
    <source>
        <tissue evidence="3">Leaf</tissue>
    </source>
</reference>
<dbReference type="GO" id="GO:0009116">
    <property type="term" value="P:nucleoside metabolic process"/>
    <property type="evidence" value="ECO:0007669"/>
    <property type="project" value="InterPro"/>
</dbReference>
<dbReference type="Pfam" id="PF01048">
    <property type="entry name" value="PNP_UDP_1"/>
    <property type="match status" value="1"/>
</dbReference>
<dbReference type="GO" id="GO:0003824">
    <property type="term" value="F:catalytic activity"/>
    <property type="evidence" value="ECO:0007669"/>
    <property type="project" value="InterPro"/>
</dbReference>
<dbReference type="InterPro" id="IPR000845">
    <property type="entry name" value="Nucleoside_phosphorylase_d"/>
</dbReference>
<dbReference type="InterPro" id="IPR035994">
    <property type="entry name" value="Nucleoside_phosphorylase_sf"/>
</dbReference>
<evidence type="ECO:0000259" key="2">
    <source>
        <dbReference type="Pfam" id="PF01048"/>
    </source>
</evidence>
<keyword evidence="4" id="KW-1185">Reference proteome</keyword>
<gene>
    <name evidence="3" type="ORF">PVL29_004186</name>
</gene>
<comment type="caution">
    <text evidence="3">The sequence shown here is derived from an EMBL/GenBank/DDBJ whole genome shotgun (WGS) entry which is preliminary data.</text>
</comment>
<evidence type="ECO:0000313" key="3">
    <source>
        <dbReference type="EMBL" id="KAJ9702326.1"/>
    </source>
</evidence>